<dbReference type="RefSeq" id="WP_023404297.1">
    <property type="nucleotide sequence ID" value="NZ_BAUJ01000030.1"/>
</dbReference>
<dbReference type="EMBL" id="BAUJ01000030">
    <property type="protein sequence ID" value="GAD89943.1"/>
    <property type="molecule type" value="Genomic_DNA"/>
</dbReference>
<dbReference type="AlphaFoldDB" id="V5FE67"/>
<protein>
    <recommendedName>
        <fullName evidence="4">DUF1845 domain-containing protein</fullName>
    </recommendedName>
</protein>
<reference evidence="2 3" key="1">
    <citation type="submission" date="2013-11" db="EMBL/GenBank/DDBJ databases">
        <title>Whole genome shotgun sequence of Vibrio halioticoli NBRC 102217.</title>
        <authorList>
            <person name="Isaki S."/>
            <person name="Kimura A."/>
            <person name="Ohji S."/>
            <person name="Hosoyama A."/>
            <person name="Fujita N."/>
            <person name="Hashimoto M."/>
            <person name="Hosoyama Y."/>
            <person name="Yamazoe A."/>
        </authorList>
    </citation>
    <scope>NUCLEOTIDE SEQUENCE [LARGE SCALE GENOMIC DNA]</scope>
    <source>
        <strain evidence="2 3">NBRC 102217</strain>
    </source>
</reference>
<evidence type="ECO:0000256" key="1">
    <source>
        <dbReference type="SAM" id="MobiDB-lite"/>
    </source>
</evidence>
<feature type="region of interest" description="Disordered" evidence="1">
    <location>
        <begin position="171"/>
        <end position="217"/>
    </location>
</feature>
<proteinExistence type="predicted"/>
<evidence type="ECO:0000313" key="2">
    <source>
        <dbReference type="EMBL" id="GAD89943.1"/>
    </source>
</evidence>
<keyword evidence="3" id="KW-1185">Reference proteome</keyword>
<accession>V5FE67</accession>
<feature type="compositionally biased region" description="Basic and acidic residues" evidence="1">
    <location>
        <begin position="206"/>
        <end position="217"/>
    </location>
</feature>
<organism evidence="2 3">
    <name type="scientific">Vibrio halioticoli NBRC 102217</name>
    <dbReference type="NCBI Taxonomy" id="1219072"/>
    <lineage>
        <taxon>Bacteria</taxon>
        <taxon>Pseudomonadati</taxon>
        <taxon>Pseudomonadota</taxon>
        <taxon>Gammaproteobacteria</taxon>
        <taxon>Vibrionales</taxon>
        <taxon>Vibrionaceae</taxon>
        <taxon>Vibrio</taxon>
    </lineage>
</organism>
<gene>
    <name evidence="2" type="ORF">VHA01S_030_00180</name>
</gene>
<comment type="caution">
    <text evidence="2">The sequence shown here is derived from an EMBL/GenBank/DDBJ whole genome shotgun (WGS) entry which is preliminary data.</text>
</comment>
<evidence type="ECO:0000313" key="3">
    <source>
        <dbReference type="Proteomes" id="UP000017800"/>
    </source>
</evidence>
<feature type="compositionally biased region" description="Basic and acidic residues" evidence="1">
    <location>
        <begin position="185"/>
        <end position="195"/>
    </location>
</feature>
<name>V5FE67_9VIBR</name>
<evidence type="ECO:0008006" key="4">
    <source>
        <dbReference type="Google" id="ProtNLM"/>
    </source>
</evidence>
<sequence length="217" mass="24730">MAKTAKRKYSRPALKKTVVVNSEASIDAMGTYVNQTMSAIYSIDVILFYIGSQEVADEANQKIAELFEKKLQLFDKEIDKLLAIVDENDIEDISYTEQRSKDYKVYSPLCATYLKLFNKFELNTNLIDRLWLNCELSSSQRNSKVLKLGRHMRNVSRQIINMSKIARKLAQSEGKEDEVNASIKELTDTDAKETNIEETSITAEEVPQKEDETKAVA</sequence>
<dbReference type="Proteomes" id="UP000017800">
    <property type="component" value="Unassembled WGS sequence"/>
</dbReference>
<dbReference type="OrthoDB" id="5906444at2"/>
<dbReference type="eggNOG" id="ENOG5032DX5">
    <property type="taxonomic scope" value="Bacteria"/>
</dbReference>